<evidence type="ECO:0000313" key="1">
    <source>
        <dbReference type="EMBL" id="CAG8594097.1"/>
    </source>
</evidence>
<dbReference type="Proteomes" id="UP000789860">
    <property type="component" value="Unassembled WGS sequence"/>
</dbReference>
<proteinExistence type="predicted"/>
<feature type="non-terminal residue" evidence="1">
    <location>
        <position position="141"/>
    </location>
</feature>
<sequence>MAIREVGCQNFTKKHLDIELEHTDQPLFYVRKISKVMNFLQPVLGSLPILTKDRTATYVIPDFCKQYPIRTSVFRSALIKEKFQINFQEPTATCHFTRLDLLLLVIELRTQLDLDIKDDILLEAITTASANMEMNHERLET</sequence>
<reference evidence="1" key="1">
    <citation type="submission" date="2021-06" db="EMBL/GenBank/DDBJ databases">
        <authorList>
            <person name="Kallberg Y."/>
            <person name="Tangrot J."/>
            <person name="Rosling A."/>
        </authorList>
    </citation>
    <scope>NUCLEOTIDE SEQUENCE</scope>
    <source>
        <strain evidence="1">AU212A</strain>
    </source>
</reference>
<evidence type="ECO:0000313" key="2">
    <source>
        <dbReference type="Proteomes" id="UP000789860"/>
    </source>
</evidence>
<protein>
    <submittedName>
        <fullName evidence="1">4247_t:CDS:1</fullName>
    </submittedName>
</protein>
<gene>
    <name evidence="1" type="ORF">SCALOS_LOCUS6686</name>
</gene>
<keyword evidence="2" id="KW-1185">Reference proteome</keyword>
<accession>A0ACA9MN77</accession>
<organism evidence="1 2">
    <name type="scientific">Scutellospora calospora</name>
    <dbReference type="NCBI Taxonomy" id="85575"/>
    <lineage>
        <taxon>Eukaryota</taxon>
        <taxon>Fungi</taxon>
        <taxon>Fungi incertae sedis</taxon>
        <taxon>Mucoromycota</taxon>
        <taxon>Glomeromycotina</taxon>
        <taxon>Glomeromycetes</taxon>
        <taxon>Diversisporales</taxon>
        <taxon>Gigasporaceae</taxon>
        <taxon>Scutellospora</taxon>
    </lineage>
</organism>
<name>A0ACA9MN77_9GLOM</name>
<comment type="caution">
    <text evidence="1">The sequence shown here is derived from an EMBL/GenBank/DDBJ whole genome shotgun (WGS) entry which is preliminary data.</text>
</comment>
<dbReference type="EMBL" id="CAJVPM010013305">
    <property type="protein sequence ID" value="CAG8594097.1"/>
    <property type="molecule type" value="Genomic_DNA"/>
</dbReference>